<accession>A0A4R3NWV2</accession>
<evidence type="ECO:0000313" key="2">
    <source>
        <dbReference type="EMBL" id="TCT38556.1"/>
    </source>
</evidence>
<dbReference type="EMBL" id="SMAS01000001">
    <property type="protein sequence ID" value="TCT38556.1"/>
    <property type="molecule type" value="Genomic_DNA"/>
</dbReference>
<dbReference type="GO" id="GO:0007165">
    <property type="term" value="P:signal transduction"/>
    <property type="evidence" value="ECO:0007669"/>
    <property type="project" value="InterPro"/>
</dbReference>
<evidence type="ECO:0000259" key="1">
    <source>
        <dbReference type="PROSITE" id="PS50238"/>
    </source>
</evidence>
<gene>
    <name evidence="2" type="ORF">EC835_101570</name>
</gene>
<dbReference type="PROSITE" id="PS50238">
    <property type="entry name" value="RHOGAP"/>
    <property type="match status" value="1"/>
</dbReference>
<proteinExistence type="predicted"/>
<dbReference type="AlphaFoldDB" id="A0A4R3NWV2"/>
<name>A0A4R3NWV2_9GAMM</name>
<protein>
    <submittedName>
        <fullName evidence="2">RhoGAP (GTPase activating protein)-like protein</fullName>
    </submittedName>
</protein>
<sequence>MVIKSFPPNEPTALNTAGFDSSNNLKKNSFIQSIKQIRNLATFKSFIVNLFSINKKAVEVPKIEHIKPDNTSRLAAHKIEQENINAINNCKELTDDEKTSYLQLNQLGSAILNHPMYSKTVGLFRTSGNALERDKLVSHLSAGKSLKEYFLNKDIVDIKILTSAYKKIAANLIEKNIHSLEKKPESIHNLADAVQQKTTLLKEIFAQNSINQNERTQLTDADSMIQHAFLSLEKTPLTLQLVIPLFAEITKNQHTNKMDAYNLAACFAPNLATDSDLPIASKLKLNSDLQIYIEALINHDLKLQSYDT</sequence>
<dbReference type="InterPro" id="IPR000198">
    <property type="entry name" value="RhoGAP_dom"/>
</dbReference>
<organism evidence="2 3">
    <name type="scientific">Providencia alcalifaciens</name>
    <dbReference type="NCBI Taxonomy" id="126385"/>
    <lineage>
        <taxon>Bacteria</taxon>
        <taxon>Pseudomonadati</taxon>
        <taxon>Pseudomonadota</taxon>
        <taxon>Gammaproteobacteria</taxon>
        <taxon>Enterobacterales</taxon>
        <taxon>Morganellaceae</taxon>
        <taxon>Providencia</taxon>
    </lineage>
</organism>
<dbReference type="InterPro" id="IPR008936">
    <property type="entry name" value="Rho_GTPase_activation_prot"/>
</dbReference>
<comment type="caution">
    <text evidence="2">The sequence shown here is derived from an EMBL/GenBank/DDBJ whole genome shotgun (WGS) entry which is preliminary data.</text>
</comment>
<dbReference type="Pfam" id="PF00620">
    <property type="entry name" value="RhoGAP"/>
    <property type="match status" value="1"/>
</dbReference>
<dbReference type="SMART" id="SM00324">
    <property type="entry name" value="RhoGAP"/>
    <property type="match status" value="1"/>
</dbReference>
<evidence type="ECO:0000313" key="3">
    <source>
        <dbReference type="Proteomes" id="UP000295055"/>
    </source>
</evidence>
<feature type="domain" description="Rho-GAP" evidence="1">
    <location>
        <begin position="91"/>
        <end position="304"/>
    </location>
</feature>
<reference evidence="2 3" key="1">
    <citation type="submission" date="2019-03" db="EMBL/GenBank/DDBJ databases">
        <title>Genomic analyses of the natural microbiome of Caenorhabditis elegans.</title>
        <authorList>
            <person name="Samuel B."/>
        </authorList>
    </citation>
    <scope>NUCLEOTIDE SEQUENCE [LARGE SCALE GENOMIC DNA]</scope>
    <source>
        <strain evidence="2 3">JUb102</strain>
    </source>
</reference>
<dbReference type="SUPFAM" id="SSF48350">
    <property type="entry name" value="GTPase activation domain, GAP"/>
    <property type="match status" value="1"/>
</dbReference>
<dbReference type="RefSeq" id="WP_132494823.1">
    <property type="nucleotide sequence ID" value="NZ_SMAS01000001.1"/>
</dbReference>
<dbReference type="Gene3D" id="1.10.555.10">
    <property type="entry name" value="Rho GTPase activation protein"/>
    <property type="match status" value="1"/>
</dbReference>
<dbReference type="OrthoDB" id="6466972at2"/>
<dbReference type="Proteomes" id="UP000295055">
    <property type="component" value="Unassembled WGS sequence"/>
</dbReference>